<keyword evidence="6 8" id="KW-0274">FAD</keyword>
<dbReference type="InterPro" id="IPR036250">
    <property type="entry name" value="AcylCo_DH-like_C"/>
</dbReference>
<keyword evidence="4" id="KW-0101">Branched-chain amino acid catabolism</keyword>
<evidence type="ECO:0000259" key="9">
    <source>
        <dbReference type="Pfam" id="PF00441"/>
    </source>
</evidence>
<dbReference type="Gene3D" id="1.20.140.10">
    <property type="entry name" value="Butyryl-CoA Dehydrogenase, subunit A, domain 3"/>
    <property type="match status" value="1"/>
</dbReference>
<dbReference type="InterPro" id="IPR037069">
    <property type="entry name" value="AcylCoA_DH/ox_N_sf"/>
</dbReference>
<proteinExistence type="inferred from homology"/>
<dbReference type="SUPFAM" id="SSF47203">
    <property type="entry name" value="Acyl-CoA dehydrogenase C-terminal domain-like"/>
    <property type="match status" value="1"/>
</dbReference>
<dbReference type="GO" id="GO:0009083">
    <property type="term" value="P:branched-chain amino acid catabolic process"/>
    <property type="evidence" value="ECO:0007669"/>
    <property type="project" value="UniProtKB-KW"/>
</dbReference>
<dbReference type="AlphaFoldDB" id="A0A7I8D9T4"/>
<dbReference type="Pfam" id="PF02771">
    <property type="entry name" value="Acyl-CoA_dh_N"/>
    <property type="match status" value="1"/>
</dbReference>
<accession>A0A7I8D9T4</accession>
<sequence length="388" mass="42964">MDFKLPEEIVSLCQTVRDFVANEVEPVAHLIEENDQIPEKIERMAKEMGLFGLSIPEEYGGLGLDMVGKCAVFEELGKTHNGFTTFVGTHNGIGSVGIVELGNEEQKGRYLPKMATGEWMGAFALTEPSAGSNAANIKTAAVRKGDRYIINGSKHYITNAKEAHVFTVMAVTDPSKGPKGITSFIVEKDFPGFVVGKVEKKMGLHGSHSCELFFEDLEVPVENRLGEEGQGYVNALKILTNGRAGLAARNLGSCQYLLDKSVQFAMERVQFDKPIIEQQAVLHMLSEMALEIEALRSMVYRVAWMTDQGMNVIKEAAMVKLFGSEVYNRVADKAVQVHGGIGYIAEYPIERFYRDARITRIYEGTSEIQKNIIGAQLIKEYQKKHTGV</sequence>
<dbReference type="InterPro" id="IPR013786">
    <property type="entry name" value="AcylCoA_DH/ox_N"/>
</dbReference>
<dbReference type="InterPro" id="IPR006089">
    <property type="entry name" value="Acyl-CoA_DH_CS"/>
</dbReference>
<dbReference type="FunFam" id="1.20.140.10:FF:000001">
    <property type="entry name" value="Acyl-CoA dehydrogenase"/>
    <property type="match status" value="1"/>
</dbReference>
<evidence type="ECO:0000256" key="5">
    <source>
        <dbReference type="ARBA" id="ARBA00022630"/>
    </source>
</evidence>
<dbReference type="Gene3D" id="1.10.540.10">
    <property type="entry name" value="Acyl-CoA dehydrogenase/oxidase, N-terminal domain"/>
    <property type="match status" value="1"/>
</dbReference>
<comment type="similarity">
    <text evidence="3 8">Belongs to the acyl-CoA dehydrogenase family.</text>
</comment>
<organism evidence="12 13">
    <name type="scientific">Effusibacillus dendaii</name>
    <dbReference type="NCBI Taxonomy" id="2743772"/>
    <lineage>
        <taxon>Bacteria</taxon>
        <taxon>Bacillati</taxon>
        <taxon>Bacillota</taxon>
        <taxon>Bacilli</taxon>
        <taxon>Bacillales</taxon>
        <taxon>Alicyclobacillaceae</taxon>
        <taxon>Effusibacillus</taxon>
    </lineage>
</organism>
<dbReference type="Pfam" id="PF02770">
    <property type="entry name" value="Acyl-CoA_dh_M"/>
    <property type="match status" value="1"/>
</dbReference>
<evidence type="ECO:0000256" key="8">
    <source>
        <dbReference type="RuleBase" id="RU362125"/>
    </source>
</evidence>
<evidence type="ECO:0000313" key="12">
    <source>
        <dbReference type="EMBL" id="BCJ86845.1"/>
    </source>
</evidence>
<dbReference type="PANTHER" id="PTHR43884:SF12">
    <property type="entry name" value="ISOVALERYL-COA DEHYDROGENASE, MITOCHONDRIAL-RELATED"/>
    <property type="match status" value="1"/>
</dbReference>
<evidence type="ECO:0000256" key="4">
    <source>
        <dbReference type="ARBA" id="ARBA00022456"/>
    </source>
</evidence>
<dbReference type="RefSeq" id="WP_200756258.1">
    <property type="nucleotide sequence ID" value="NZ_AP023366.1"/>
</dbReference>
<dbReference type="Gene3D" id="2.40.110.10">
    <property type="entry name" value="Butyryl-CoA Dehydrogenase, subunit A, domain 2"/>
    <property type="match status" value="1"/>
</dbReference>
<dbReference type="GO" id="GO:0003995">
    <property type="term" value="F:acyl-CoA dehydrogenase activity"/>
    <property type="evidence" value="ECO:0007669"/>
    <property type="project" value="InterPro"/>
</dbReference>
<name>A0A7I8D9T4_9BACL</name>
<feature type="domain" description="Acyl-CoA oxidase/dehydrogenase middle" evidence="10">
    <location>
        <begin position="122"/>
        <end position="216"/>
    </location>
</feature>
<dbReference type="InterPro" id="IPR046373">
    <property type="entry name" value="Acyl-CoA_Oxase/DH_mid-dom_sf"/>
</dbReference>
<keyword evidence="5 8" id="KW-0285">Flavoprotein</keyword>
<evidence type="ECO:0000313" key="13">
    <source>
        <dbReference type="Proteomes" id="UP000593802"/>
    </source>
</evidence>
<dbReference type="Proteomes" id="UP000593802">
    <property type="component" value="Chromosome"/>
</dbReference>
<reference evidence="12 13" key="1">
    <citation type="submission" date="2020-08" db="EMBL/GenBank/DDBJ databases">
        <title>Complete Genome Sequence of Effusibacillus dendaii Strain skT53, Isolated from Farmland soil.</title>
        <authorList>
            <person name="Konishi T."/>
            <person name="Kawasaki H."/>
        </authorList>
    </citation>
    <scope>NUCLEOTIDE SEQUENCE [LARGE SCALE GENOMIC DNA]</scope>
    <source>
        <strain evidence="13">skT53</strain>
    </source>
</reference>
<dbReference type="InterPro" id="IPR009100">
    <property type="entry name" value="AcylCoA_DH/oxidase_NM_dom_sf"/>
</dbReference>
<evidence type="ECO:0000259" key="11">
    <source>
        <dbReference type="Pfam" id="PF02771"/>
    </source>
</evidence>
<dbReference type="SUPFAM" id="SSF56645">
    <property type="entry name" value="Acyl-CoA dehydrogenase NM domain-like"/>
    <property type="match status" value="1"/>
</dbReference>
<evidence type="ECO:0000256" key="3">
    <source>
        <dbReference type="ARBA" id="ARBA00009347"/>
    </source>
</evidence>
<comment type="pathway">
    <text evidence="2">Amino-acid degradation; L-valine degradation.</text>
</comment>
<dbReference type="Pfam" id="PF00441">
    <property type="entry name" value="Acyl-CoA_dh_1"/>
    <property type="match status" value="1"/>
</dbReference>
<keyword evidence="13" id="KW-1185">Reference proteome</keyword>
<dbReference type="KEGG" id="eff:skT53_18300"/>
<feature type="domain" description="Acyl-CoA dehydrogenase/oxidase C-terminal" evidence="9">
    <location>
        <begin position="229"/>
        <end position="377"/>
    </location>
</feature>
<dbReference type="InterPro" id="IPR009075">
    <property type="entry name" value="AcylCo_DH/oxidase_C"/>
</dbReference>
<gene>
    <name evidence="12" type="ORF">skT53_18300</name>
</gene>
<dbReference type="EMBL" id="AP023366">
    <property type="protein sequence ID" value="BCJ86845.1"/>
    <property type="molecule type" value="Genomic_DNA"/>
</dbReference>
<dbReference type="PIRSF" id="PIRSF016578">
    <property type="entry name" value="HsaA"/>
    <property type="match status" value="1"/>
</dbReference>
<comment type="cofactor">
    <cofactor evidence="1 8">
        <name>FAD</name>
        <dbReference type="ChEBI" id="CHEBI:57692"/>
    </cofactor>
</comment>
<dbReference type="FunFam" id="2.40.110.10:FF:000001">
    <property type="entry name" value="Acyl-CoA dehydrogenase, mitochondrial"/>
    <property type="match status" value="1"/>
</dbReference>
<protein>
    <submittedName>
        <fullName evidence="12">Acyl-CoA dehydrogenase</fullName>
    </submittedName>
</protein>
<dbReference type="PANTHER" id="PTHR43884">
    <property type="entry name" value="ACYL-COA DEHYDROGENASE"/>
    <property type="match status" value="1"/>
</dbReference>
<dbReference type="InterPro" id="IPR006091">
    <property type="entry name" value="Acyl-CoA_Oxase/DH_mid-dom"/>
</dbReference>
<dbReference type="PROSITE" id="PS00073">
    <property type="entry name" value="ACYL_COA_DH_2"/>
    <property type="match status" value="1"/>
</dbReference>
<evidence type="ECO:0000256" key="2">
    <source>
        <dbReference type="ARBA" id="ARBA00005109"/>
    </source>
</evidence>
<evidence type="ECO:0000259" key="10">
    <source>
        <dbReference type="Pfam" id="PF02770"/>
    </source>
</evidence>
<dbReference type="FunFam" id="1.10.540.10:FF:000001">
    <property type="entry name" value="Very long-chain-specific acyl-CoA dehydrogenase, mitochondrial"/>
    <property type="match status" value="1"/>
</dbReference>
<keyword evidence="7 8" id="KW-0560">Oxidoreductase</keyword>
<evidence type="ECO:0000256" key="6">
    <source>
        <dbReference type="ARBA" id="ARBA00022827"/>
    </source>
</evidence>
<evidence type="ECO:0000256" key="7">
    <source>
        <dbReference type="ARBA" id="ARBA00023002"/>
    </source>
</evidence>
<evidence type="ECO:0000256" key="1">
    <source>
        <dbReference type="ARBA" id="ARBA00001974"/>
    </source>
</evidence>
<feature type="domain" description="Acyl-CoA dehydrogenase/oxidase N-terminal" evidence="11">
    <location>
        <begin position="7"/>
        <end position="118"/>
    </location>
</feature>
<dbReference type="GO" id="GO:0050660">
    <property type="term" value="F:flavin adenine dinucleotide binding"/>
    <property type="evidence" value="ECO:0007669"/>
    <property type="project" value="InterPro"/>
</dbReference>